<name>A0ABQ9TCY0_SAGOE</name>
<accession>A0ABQ9TCY0</accession>
<dbReference type="EMBL" id="JASSZA010000026">
    <property type="protein sequence ID" value="KAK2082617.1"/>
    <property type="molecule type" value="Genomic_DNA"/>
</dbReference>
<comment type="caution">
    <text evidence="1">The sequence shown here is derived from an EMBL/GenBank/DDBJ whole genome shotgun (WGS) entry which is preliminary data.</text>
</comment>
<gene>
    <name evidence="1" type="ORF">P7K49_039998</name>
</gene>
<evidence type="ECO:0000313" key="2">
    <source>
        <dbReference type="Proteomes" id="UP001266305"/>
    </source>
</evidence>
<proteinExistence type="predicted"/>
<dbReference type="Proteomes" id="UP001266305">
    <property type="component" value="Unassembled WGS sequence"/>
</dbReference>
<sequence>MLKGGQLSYVSITYYHLKLIKDLIFTGSKLVTTAPSDFVRCCSSPLDDELPGVVPQVPMHNPLIHCLQVRPHRFHPGREQEGDLRQRVCTVSSQGSLATKTKRDLNISEMP</sequence>
<protein>
    <submittedName>
        <fullName evidence="1">Uncharacterized protein</fullName>
    </submittedName>
</protein>
<evidence type="ECO:0000313" key="1">
    <source>
        <dbReference type="EMBL" id="KAK2082617.1"/>
    </source>
</evidence>
<keyword evidence="2" id="KW-1185">Reference proteome</keyword>
<reference evidence="1 2" key="1">
    <citation type="submission" date="2023-05" db="EMBL/GenBank/DDBJ databases">
        <title>B98-5 Cell Line De Novo Hybrid Assembly: An Optical Mapping Approach.</title>
        <authorList>
            <person name="Kananen K."/>
            <person name="Auerbach J.A."/>
            <person name="Kautto E."/>
            <person name="Blachly J.S."/>
        </authorList>
    </citation>
    <scope>NUCLEOTIDE SEQUENCE [LARGE SCALE GENOMIC DNA]</scope>
    <source>
        <strain evidence="1">B95-8</strain>
        <tissue evidence="1">Cell line</tissue>
    </source>
</reference>
<organism evidence="1 2">
    <name type="scientific">Saguinus oedipus</name>
    <name type="common">Cotton-top tamarin</name>
    <name type="synonym">Oedipomidas oedipus</name>
    <dbReference type="NCBI Taxonomy" id="9490"/>
    <lineage>
        <taxon>Eukaryota</taxon>
        <taxon>Metazoa</taxon>
        <taxon>Chordata</taxon>
        <taxon>Craniata</taxon>
        <taxon>Vertebrata</taxon>
        <taxon>Euteleostomi</taxon>
        <taxon>Mammalia</taxon>
        <taxon>Eutheria</taxon>
        <taxon>Euarchontoglires</taxon>
        <taxon>Primates</taxon>
        <taxon>Haplorrhini</taxon>
        <taxon>Platyrrhini</taxon>
        <taxon>Cebidae</taxon>
        <taxon>Callitrichinae</taxon>
        <taxon>Saguinus</taxon>
    </lineage>
</organism>